<feature type="compositionally biased region" description="Basic and acidic residues" evidence="1">
    <location>
        <begin position="13"/>
        <end position="38"/>
    </location>
</feature>
<name>A0A645DEE9_9ZZZZ</name>
<proteinExistence type="predicted"/>
<evidence type="ECO:0000256" key="1">
    <source>
        <dbReference type="SAM" id="MobiDB-lite"/>
    </source>
</evidence>
<feature type="region of interest" description="Disordered" evidence="1">
    <location>
        <begin position="1"/>
        <end position="45"/>
    </location>
</feature>
<comment type="caution">
    <text evidence="2">The sequence shown here is derived from an EMBL/GenBank/DDBJ whole genome shotgun (WGS) entry which is preliminary data.</text>
</comment>
<sequence>MSENQNEQNKQNKKSEKLNKIIKKDNKQSDSHNIKKESLGPNTKR</sequence>
<evidence type="ECO:0000313" key="2">
    <source>
        <dbReference type="EMBL" id="MPM87840.1"/>
    </source>
</evidence>
<dbReference type="AlphaFoldDB" id="A0A645DEE9"/>
<protein>
    <submittedName>
        <fullName evidence="2">Uncharacterized protein</fullName>
    </submittedName>
</protein>
<accession>A0A645DEE9</accession>
<dbReference type="EMBL" id="VSSQ01035578">
    <property type="protein sequence ID" value="MPM87840.1"/>
    <property type="molecule type" value="Genomic_DNA"/>
</dbReference>
<gene>
    <name evidence="2" type="ORF">SDC9_134940</name>
</gene>
<organism evidence="2">
    <name type="scientific">bioreactor metagenome</name>
    <dbReference type="NCBI Taxonomy" id="1076179"/>
    <lineage>
        <taxon>unclassified sequences</taxon>
        <taxon>metagenomes</taxon>
        <taxon>ecological metagenomes</taxon>
    </lineage>
</organism>
<reference evidence="2" key="1">
    <citation type="submission" date="2019-08" db="EMBL/GenBank/DDBJ databases">
        <authorList>
            <person name="Kucharzyk K."/>
            <person name="Murdoch R.W."/>
            <person name="Higgins S."/>
            <person name="Loffler F."/>
        </authorList>
    </citation>
    <scope>NUCLEOTIDE SEQUENCE</scope>
</reference>